<dbReference type="Proteomes" id="UP000326678">
    <property type="component" value="Chromosome Gxm1"/>
</dbReference>
<dbReference type="InterPro" id="IPR027417">
    <property type="entry name" value="P-loop_NTPase"/>
</dbReference>
<dbReference type="EMBL" id="CP045226">
    <property type="protein sequence ID" value="QFS47869.1"/>
    <property type="molecule type" value="Genomic_DNA"/>
</dbReference>
<organism evidence="1 2">
    <name type="scientific">Nostoc sphaeroides CCNUC1</name>
    <dbReference type="NCBI Taxonomy" id="2653204"/>
    <lineage>
        <taxon>Bacteria</taxon>
        <taxon>Bacillati</taxon>
        <taxon>Cyanobacteriota</taxon>
        <taxon>Cyanophyceae</taxon>
        <taxon>Nostocales</taxon>
        <taxon>Nostocaceae</taxon>
        <taxon>Nostoc</taxon>
    </lineage>
</organism>
<protein>
    <submittedName>
        <fullName evidence="1">NB-ARC domain-containing protein</fullName>
    </submittedName>
</protein>
<keyword evidence="2" id="KW-1185">Reference proteome</keyword>
<gene>
    <name evidence="1" type="ORF">GXM_05361</name>
</gene>
<reference evidence="1 2" key="1">
    <citation type="submission" date="2019-10" db="EMBL/GenBank/DDBJ databases">
        <title>Genomic and transcriptomic insights into the perfect genentic adaptation of a filamentous nitrogen-fixing cyanobacterium to rice fields.</title>
        <authorList>
            <person name="Chen Z."/>
        </authorList>
    </citation>
    <scope>NUCLEOTIDE SEQUENCE [LARGE SCALE GENOMIC DNA]</scope>
    <source>
        <strain evidence="1">CCNUC1</strain>
    </source>
</reference>
<dbReference type="SUPFAM" id="SSF52540">
    <property type="entry name" value="P-loop containing nucleoside triphosphate hydrolases"/>
    <property type="match status" value="1"/>
</dbReference>
<dbReference type="AlphaFoldDB" id="A0A5P8W7G1"/>
<evidence type="ECO:0000313" key="2">
    <source>
        <dbReference type="Proteomes" id="UP000326678"/>
    </source>
</evidence>
<dbReference type="RefSeq" id="WP_152589960.1">
    <property type="nucleotide sequence ID" value="NZ_CP045226.1"/>
</dbReference>
<accession>A0A5P8W7G1</accession>
<dbReference type="KEGG" id="nsh:GXM_05361"/>
<evidence type="ECO:0000313" key="1">
    <source>
        <dbReference type="EMBL" id="QFS47869.1"/>
    </source>
</evidence>
<sequence length="301" mass="34561">MIWRSLLPNPSVNDLLADLIAVLSNGKETDLPEPFNHKISRLIHYLQRHRCLLVLDGADTVLQECAAPKITCRDCIWLDHTTIGEYCELFRRVGEATHQSCLILTSRIKFHEIASLEGKTRPVRVFCLQGLQVKDIQELFKTKGIFRGTPDNWNQLIESYAGNPYVLNRIATTIQQLFDGSITEFLKQKIRVFGRIFYNLDQEFKHLSDTAKATLQCMVINRQPISFSQLRTKMPSSVSSQELLETLELLQARSWIDAKSGLFSLQAMMVEYVKSFILDEKIAKFQPTAFLEQEHQRQVAS</sequence>
<proteinExistence type="predicted"/>
<name>A0A5P8W7G1_9NOSO</name>